<protein>
    <submittedName>
        <fullName evidence="1">Uncharacterized protein</fullName>
    </submittedName>
</protein>
<proteinExistence type="predicted"/>
<dbReference type="Proteomes" id="UP000189940">
    <property type="component" value="Unassembled WGS sequence"/>
</dbReference>
<dbReference type="STRING" id="29421.B2M20_08480"/>
<evidence type="ECO:0000313" key="1">
    <source>
        <dbReference type="EMBL" id="OPH83172.1"/>
    </source>
</evidence>
<gene>
    <name evidence="1" type="ORF">B2M20_08480</name>
</gene>
<comment type="caution">
    <text evidence="1">The sequence shown here is derived from an EMBL/GenBank/DDBJ whole genome shotgun (WGS) entry which is preliminary data.</text>
</comment>
<sequence length="106" mass="11789">MTNGKRSSFATPSRFFAGYFKNVGVKEDKSRNFPNFRHSTADAFRRGGYMDEPFVSLLDHTKATTAGIYGVLPQGVLSERQKIIEAIIPHNLSEGCLKYVSSPNLC</sequence>
<accession>A0A1V4I020</accession>
<dbReference type="EMBL" id="MWPQ01000038">
    <property type="protein sequence ID" value="OPH83172.1"/>
    <property type="molecule type" value="Genomic_DNA"/>
</dbReference>
<dbReference type="AlphaFoldDB" id="A0A1V4I020"/>
<reference evidence="1 2" key="1">
    <citation type="submission" date="2017-02" db="EMBL/GenBank/DDBJ databases">
        <title>Genome sequence of the nitrite-oxidizing bacterium Nitrobacter vulgaris strain Ab1.</title>
        <authorList>
            <person name="Mellbye B.L."/>
            <person name="Davis E.W."/>
            <person name="Spieck E."/>
            <person name="Chang J.H."/>
            <person name="Bottomley P.J."/>
            <person name="Sayavedra-Soto L.A."/>
        </authorList>
    </citation>
    <scope>NUCLEOTIDE SEQUENCE [LARGE SCALE GENOMIC DNA]</scope>
    <source>
        <strain evidence="1 2">Ab1</strain>
    </source>
</reference>
<keyword evidence="2" id="KW-1185">Reference proteome</keyword>
<dbReference type="OrthoDB" id="9784724at2"/>
<name>A0A1V4I020_NITVU</name>
<organism evidence="1 2">
    <name type="scientific">Nitrobacter vulgaris</name>
    <dbReference type="NCBI Taxonomy" id="29421"/>
    <lineage>
        <taxon>Bacteria</taxon>
        <taxon>Pseudomonadati</taxon>
        <taxon>Pseudomonadota</taxon>
        <taxon>Alphaproteobacteria</taxon>
        <taxon>Hyphomicrobiales</taxon>
        <taxon>Nitrobacteraceae</taxon>
        <taxon>Nitrobacter</taxon>
    </lineage>
</organism>
<evidence type="ECO:0000313" key="2">
    <source>
        <dbReference type="Proteomes" id="UP000189940"/>
    </source>
</evidence>